<evidence type="ECO:0000313" key="1">
    <source>
        <dbReference type="EMBL" id="XCG97298.1"/>
    </source>
</evidence>
<protein>
    <recommendedName>
        <fullName evidence="2">DksA C4-type domain-containing protein</fullName>
    </recommendedName>
</protein>
<accession>A0AAU8EHN8</accession>
<name>A0AAU8EHN8_9CAUD</name>
<organism evidence="1">
    <name type="scientific">Microbacterium phage Judebell</name>
    <dbReference type="NCBI Taxonomy" id="3230835"/>
    <lineage>
        <taxon>Viruses</taxon>
        <taxon>Duplodnaviria</taxon>
        <taxon>Heunggongvirae</taxon>
        <taxon>Uroviricota</taxon>
        <taxon>Caudoviricetes</taxon>
        <taxon>Squashvirus</taxon>
    </lineage>
</organism>
<dbReference type="EMBL" id="PP946909">
    <property type="protein sequence ID" value="XCG97298.1"/>
    <property type="molecule type" value="Genomic_DNA"/>
</dbReference>
<evidence type="ECO:0008006" key="2">
    <source>
        <dbReference type="Google" id="ProtNLM"/>
    </source>
</evidence>
<proteinExistence type="predicted"/>
<sequence length="110" mass="12294">MVSVSDTKTIHELTFEKPGLIVDQDRITNSYQAAKDAAEGDSNDEEISALNDLVDELMAYIGITVEEIEVPECDECDEQATQFWPKLTEPVQMCDSCTHNARRSGWEPGQ</sequence>
<reference evidence="1" key="1">
    <citation type="submission" date="2024-06" db="EMBL/GenBank/DDBJ databases">
        <authorList>
            <person name="Logan R."/>
            <person name="Biratu M.A."/>
            <person name="Chestnut P.R."/>
            <person name="Colombo E.M."/>
            <person name="Cuello R.A."/>
            <person name="Duno H.C."/>
            <person name="Karki J."/>
            <person name="Magloire W.D."/>
            <person name="Pozar I.R."/>
            <person name="Rearick M.C."/>
            <person name="Reed J.M."/>
            <person name="Waterman M.J.F."/>
        </authorList>
    </citation>
    <scope>NUCLEOTIDE SEQUENCE</scope>
</reference>